<keyword evidence="1" id="KW-0812">Transmembrane</keyword>
<evidence type="ECO:0000313" key="3">
    <source>
        <dbReference type="EMBL" id="ECS8939678.1"/>
    </source>
</evidence>
<feature type="transmembrane region" description="Helical" evidence="1">
    <location>
        <begin position="22"/>
        <end position="41"/>
    </location>
</feature>
<evidence type="ECO:0000256" key="1">
    <source>
        <dbReference type="SAM" id="Phobius"/>
    </source>
</evidence>
<keyword evidence="1" id="KW-1133">Transmembrane helix</keyword>
<reference evidence="2" key="1">
    <citation type="submission" date="2018-07" db="EMBL/GenBank/DDBJ databases">
        <authorList>
            <consortium name="PulseNet: The National Subtyping Network for Foodborne Disease Surveillance"/>
            <person name="Tarr C.L."/>
            <person name="Trees E."/>
            <person name="Katz L.S."/>
            <person name="Carleton-Romer H.A."/>
            <person name="Stroika S."/>
            <person name="Kucerova Z."/>
            <person name="Roache K.F."/>
            <person name="Sabol A.L."/>
            <person name="Besser J."/>
            <person name="Gerner-Smidt P."/>
        </authorList>
    </citation>
    <scope>NUCLEOTIDE SEQUENCE</scope>
    <source>
        <strain evidence="2">PNUSAS016316</strain>
        <strain evidence="3">PNUSAS028293</strain>
    </source>
</reference>
<dbReference type="Pfam" id="PF16964">
    <property type="entry name" value="TadF"/>
    <property type="match status" value="1"/>
</dbReference>
<protein>
    <submittedName>
        <fullName evidence="2">Flp pilus assembly surface protein TadF</fullName>
    </submittedName>
</protein>
<dbReference type="EMBL" id="AAGWTA010000005">
    <property type="protein sequence ID" value="EBS8256575.1"/>
    <property type="molecule type" value="Genomic_DNA"/>
</dbReference>
<dbReference type="AlphaFoldDB" id="A0A5Z4DCI7"/>
<comment type="caution">
    <text evidence="2">The sequence shown here is derived from an EMBL/GenBank/DDBJ whole genome shotgun (WGS) entry which is preliminary data.</text>
</comment>
<keyword evidence="1" id="KW-0472">Membrane</keyword>
<accession>A0A5Z4DCI7</accession>
<sequence length="196" mass="21989">MFRSLNVRNLCTKNSGSVTVEFAFALLFLLVFMFFMVDLVVKQALVGKLDRVSYSVAGVLRERTQLYHSRELLNQNDVQEALELSRRMLKDMNSSADLSQMGIQVEELHFVQPYDLKYDTMTIKYNHSFSAGNVAGCAPPQTLASLKGLSPKGSYGRWVPLYQVTVCLPAADFFSRFINTDSASSVMSSFAVVMVR</sequence>
<evidence type="ECO:0000313" key="2">
    <source>
        <dbReference type="EMBL" id="EBS8256575.1"/>
    </source>
</evidence>
<proteinExistence type="predicted"/>
<gene>
    <name evidence="2" type="ORF">CEZ54_05460</name>
    <name evidence="3" type="ORF">CV292_10580</name>
</gene>
<name>A0A5Z4DCI7_SALER</name>
<dbReference type="EMBL" id="AAKKTY010000004">
    <property type="protein sequence ID" value="ECS8939678.1"/>
    <property type="molecule type" value="Genomic_DNA"/>
</dbReference>
<dbReference type="InterPro" id="IPR031582">
    <property type="entry name" value="TadF"/>
</dbReference>
<organism evidence="2">
    <name type="scientific">Salmonella enterica</name>
    <name type="common">Salmonella choleraesuis</name>
    <dbReference type="NCBI Taxonomy" id="28901"/>
    <lineage>
        <taxon>Bacteria</taxon>
        <taxon>Pseudomonadati</taxon>
        <taxon>Pseudomonadota</taxon>
        <taxon>Gammaproteobacteria</taxon>
        <taxon>Enterobacterales</taxon>
        <taxon>Enterobacteriaceae</taxon>
        <taxon>Salmonella</taxon>
    </lineage>
</organism>